<organism evidence="3 4">
    <name type="scientific">Hypericibacter adhaerens</name>
    <dbReference type="NCBI Taxonomy" id="2602016"/>
    <lineage>
        <taxon>Bacteria</taxon>
        <taxon>Pseudomonadati</taxon>
        <taxon>Pseudomonadota</taxon>
        <taxon>Alphaproteobacteria</taxon>
        <taxon>Rhodospirillales</taxon>
        <taxon>Dongiaceae</taxon>
        <taxon>Hypericibacter</taxon>
    </lineage>
</organism>
<sequence>MAGAPPAGEPAKGKTDELCRLTATELIAAYKARRLSPVDVTAAILDRIHRLNPRLLAFYRVEHEGAMTAAYASEARWMRGAPVGPLDGVPVSIKDSIAVAGLPMYRGSKAYAPAAPSSVDAPPAARLREAGAILLGKTTMPDLGCLASGLSSQHGTARNPWNLARTPGGSTSGGAAAVAAGLGPLTIGTDLGGSVRIPAAFCGLVGLKPTQGRIPHLPASSMRSAGPLARSVADAVLLTAVLSQPDRRDCLSLPFPAPPAPPPAEPEAVIRGARIGLLLDLGAGTPAGPETRAAIEQAALLLAAQGATVEPLPALFTEDPEGAVETYFRARVLSELQHLPADLQAEAHPDVRSWCEAAKGLSAAELLEAMNGLDRLRVQVNDAFAGFDFVLSPVMPMTAYAADLAFPDRERAWSHLLFTATYNQTQQPALSVPCGFDRDGLPIGLQIVGQRFADHALLRLAAAFETLRGLRADLPVL</sequence>
<evidence type="ECO:0000313" key="3">
    <source>
        <dbReference type="EMBL" id="QEX20625.1"/>
    </source>
</evidence>
<name>A0A5J6MV58_9PROT</name>
<dbReference type="KEGG" id="hadh:FRZ61_05430"/>
<dbReference type="InterPro" id="IPR000120">
    <property type="entry name" value="Amidase"/>
</dbReference>
<feature type="domain" description="Amidase" evidence="2">
    <location>
        <begin position="39"/>
        <end position="458"/>
    </location>
</feature>
<dbReference type="GO" id="GO:0003824">
    <property type="term" value="F:catalytic activity"/>
    <property type="evidence" value="ECO:0007669"/>
    <property type="project" value="InterPro"/>
</dbReference>
<dbReference type="PANTHER" id="PTHR11895">
    <property type="entry name" value="TRANSAMIDASE"/>
    <property type="match status" value="1"/>
</dbReference>
<reference evidence="3 4" key="1">
    <citation type="submission" date="2019-08" db="EMBL/GenBank/DDBJ databases">
        <title>Hyperibacter terrae gen. nov., sp. nov. and Hyperibacter viscosus sp. nov., two new members in the family Rhodospirillaceae isolated from the rhizosphere of Hypericum perforatum.</title>
        <authorList>
            <person name="Noviana Z."/>
        </authorList>
    </citation>
    <scope>NUCLEOTIDE SEQUENCE [LARGE SCALE GENOMIC DNA]</scope>
    <source>
        <strain evidence="3 4">R5959</strain>
    </source>
</reference>
<dbReference type="Gene3D" id="3.90.1300.10">
    <property type="entry name" value="Amidase signature (AS) domain"/>
    <property type="match status" value="1"/>
</dbReference>
<gene>
    <name evidence="3" type="primary">gatA</name>
    <name evidence="3" type="ORF">FRZ61_05430</name>
</gene>
<dbReference type="InterPro" id="IPR023631">
    <property type="entry name" value="Amidase_dom"/>
</dbReference>
<comment type="similarity">
    <text evidence="1">Belongs to the amidase family.</text>
</comment>
<dbReference type="EMBL" id="CP042582">
    <property type="protein sequence ID" value="QEX20625.1"/>
    <property type="molecule type" value="Genomic_DNA"/>
</dbReference>
<dbReference type="AlphaFoldDB" id="A0A5J6MV58"/>
<dbReference type="Proteomes" id="UP000325797">
    <property type="component" value="Chromosome"/>
</dbReference>
<dbReference type="NCBIfam" id="NF005450">
    <property type="entry name" value="PRK07042.1"/>
    <property type="match status" value="1"/>
</dbReference>
<evidence type="ECO:0000313" key="4">
    <source>
        <dbReference type="Proteomes" id="UP000325797"/>
    </source>
</evidence>
<dbReference type="InterPro" id="IPR036928">
    <property type="entry name" value="AS_sf"/>
</dbReference>
<dbReference type="OrthoDB" id="9811471at2"/>
<protein>
    <submittedName>
        <fullName evidence="3">Amidase</fullName>
    </submittedName>
</protein>
<dbReference type="SUPFAM" id="SSF75304">
    <property type="entry name" value="Amidase signature (AS) enzymes"/>
    <property type="match status" value="1"/>
</dbReference>
<proteinExistence type="inferred from homology"/>
<dbReference type="Pfam" id="PF01425">
    <property type="entry name" value="Amidase"/>
    <property type="match status" value="1"/>
</dbReference>
<dbReference type="PANTHER" id="PTHR11895:SF7">
    <property type="entry name" value="GLUTAMYL-TRNA(GLN) AMIDOTRANSFERASE SUBUNIT A, MITOCHONDRIAL"/>
    <property type="match status" value="1"/>
</dbReference>
<accession>A0A5J6MV58</accession>
<evidence type="ECO:0000259" key="2">
    <source>
        <dbReference type="Pfam" id="PF01425"/>
    </source>
</evidence>
<evidence type="ECO:0000256" key="1">
    <source>
        <dbReference type="ARBA" id="ARBA00009199"/>
    </source>
</evidence>
<keyword evidence="4" id="KW-1185">Reference proteome</keyword>